<evidence type="ECO:0000313" key="2">
    <source>
        <dbReference type="Proteomes" id="UP000185911"/>
    </source>
</evidence>
<name>A0A1Q8YG63_9BURK</name>
<keyword evidence="2" id="KW-1185">Reference proteome</keyword>
<dbReference type="EMBL" id="MSYM01000011">
    <property type="protein sequence ID" value="OLP07034.1"/>
    <property type="molecule type" value="Genomic_DNA"/>
</dbReference>
<protein>
    <submittedName>
        <fullName evidence="1">Uncharacterized protein</fullName>
    </submittedName>
</protein>
<evidence type="ECO:0000313" key="1">
    <source>
        <dbReference type="EMBL" id="OLP07034.1"/>
    </source>
</evidence>
<dbReference type="AlphaFoldDB" id="A0A1Q8YG63"/>
<dbReference type="Proteomes" id="UP000185911">
    <property type="component" value="Unassembled WGS sequence"/>
</dbReference>
<proteinExistence type="predicted"/>
<comment type="caution">
    <text evidence="1">The sequence shown here is derived from an EMBL/GenBank/DDBJ whole genome shotgun (WGS) entry which is preliminary data.</text>
</comment>
<accession>A0A1Q8YG63</accession>
<reference evidence="1 2" key="1">
    <citation type="submission" date="2017-01" db="EMBL/GenBank/DDBJ databases">
        <title>Genome sequence of Rhodoferax antarcticus ANT.BR, a psychrophilic purple nonsulfur bacterium from an Antarctic microbial mat.</title>
        <authorList>
            <person name="Baker J."/>
            <person name="Riester C."/>
            <person name="Skinner B."/>
            <person name="Newell A."/>
            <person name="Swingley W."/>
            <person name="Madigan M."/>
            <person name="Jung D."/>
            <person name="Asao M."/>
            <person name="Chen M."/>
            <person name="Loughlin P."/>
            <person name="Pan H."/>
            <person name="Lin S."/>
            <person name="Li N."/>
            <person name="Shaw J."/>
            <person name="Prado M."/>
            <person name="Sherman C."/>
            <person name="Li X."/>
            <person name="Tang J."/>
            <person name="Blankenship R."/>
            <person name="Zhao T."/>
            <person name="Touchman J."/>
            <person name="Sattley M."/>
        </authorList>
    </citation>
    <scope>NUCLEOTIDE SEQUENCE [LARGE SCALE GENOMIC DNA]</scope>
    <source>
        <strain evidence="1 2">ANT.BR</strain>
    </source>
</reference>
<organism evidence="1 2">
    <name type="scientific">Rhodoferax antarcticus ANT.BR</name>
    <dbReference type="NCBI Taxonomy" id="1111071"/>
    <lineage>
        <taxon>Bacteria</taxon>
        <taxon>Pseudomonadati</taxon>
        <taxon>Pseudomonadota</taxon>
        <taxon>Betaproteobacteria</taxon>
        <taxon>Burkholderiales</taxon>
        <taxon>Comamonadaceae</taxon>
        <taxon>Rhodoferax</taxon>
    </lineage>
</organism>
<gene>
    <name evidence="1" type="ORF">BLL52_1785</name>
</gene>
<sequence>MCRDRASLAMARWRNVEMRHWPAPLAPEHHERMHRLERGNHAGVNSVFYRTDHKPQQV</sequence>